<feature type="region of interest" description="Disordered" evidence="3">
    <location>
        <begin position="1780"/>
        <end position="1806"/>
    </location>
</feature>
<feature type="compositionally biased region" description="Polar residues" evidence="3">
    <location>
        <begin position="1553"/>
        <end position="1563"/>
    </location>
</feature>
<dbReference type="GO" id="GO:0016323">
    <property type="term" value="C:basolateral plasma membrane"/>
    <property type="evidence" value="ECO:0007669"/>
    <property type="project" value="TreeGrafter"/>
</dbReference>
<dbReference type="InterPro" id="IPR003591">
    <property type="entry name" value="Leu-rich_rpt_typical-subtyp"/>
</dbReference>
<dbReference type="InterPro" id="IPR050614">
    <property type="entry name" value="Synaptic_Scaffolding_LAP-MAGUK"/>
</dbReference>
<feature type="compositionally biased region" description="Polar residues" evidence="3">
    <location>
        <begin position="1533"/>
        <end position="1545"/>
    </location>
</feature>
<evidence type="ECO:0000256" key="2">
    <source>
        <dbReference type="ARBA" id="ARBA00022737"/>
    </source>
</evidence>
<dbReference type="InterPro" id="IPR001611">
    <property type="entry name" value="Leu-rich_rpt"/>
</dbReference>
<feature type="region of interest" description="Disordered" evidence="3">
    <location>
        <begin position="649"/>
        <end position="669"/>
    </location>
</feature>
<feature type="compositionally biased region" description="Basic and acidic residues" evidence="3">
    <location>
        <begin position="1863"/>
        <end position="1873"/>
    </location>
</feature>
<dbReference type="InterPro" id="IPR001478">
    <property type="entry name" value="PDZ"/>
</dbReference>
<feature type="compositionally biased region" description="Basic and acidic residues" evidence="3">
    <location>
        <begin position="1843"/>
        <end position="1853"/>
    </location>
</feature>
<feature type="compositionally biased region" description="Polar residues" evidence="3">
    <location>
        <begin position="1468"/>
        <end position="1482"/>
    </location>
</feature>
<feature type="region of interest" description="Disordered" evidence="3">
    <location>
        <begin position="451"/>
        <end position="478"/>
    </location>
</feature>
<dbReference type="Proteomes" id="UP001652741">
    <property type="component" value="Chromosome ssa19"/>
</dbReference>
<dbReference type="CDD" id="cd06703">
    <property type="entry name" value="PDZ2_Scribble-like"/>
    <property type="match status" value="1"/>
</dbReference>
<dbReference type="CDD" id="cd06702">
    <property type="entry name" value="PDZ3_Scribble-like"/>
    <property type="match status" value="1"/>
</dbReference>
<dbReference type="GO" id="GO:0098609">
    <property type="term" value="P:cell-cell adhesion"/>
    <property type="evidence" value="ECO:0007669"/>
    <property type="project" value="TreeGrafter"/>
</dbReference>
<dbReference type="SMART" id="SM00369">
    <property type="entry name" value="LRR_TYP"/>
    <property type="match status" value="12"/>
</dbReference>
<dbReference type="InterPro" id="IPR032675">
    <property type="entry name" value="LRR_dom_sf"/>
</dbReference>
<keyword evidence="5" id="KW-1185">Reference proteome</keyword>
<dbReference type="SMART" id="SM00228">
    <property type="entry name" value="PDZ"/>
    <property type="match status" value="4"/>
</dbReference>
<feature type="compositionally biased region" description="Basic and acidic residues" evidence="3">
    <location>
        <begin position="1452"/>
        <end position="1462"/>
    </location>
</feature>
<feature type="domain" description="PDZ" evidence="4">
    <location>
        <begin position="1100"/>
        <end position="1188"/>
    </location>
</feature>
<feature type="region of interest" description="Disordered" evidence="3">
    <location>
        <begin position="1953"/>
        <end position="1997"/>
    </location>
</feature>
<feature type="region of interest" description="Disordered" evidence="3">
    <location>
        <begin position="516"/>
        <end position="538"/>
    </location>
</feature>
<sequence length="2079" mass="227811">MLKCIPLWRCNRQVESVDKRHCNLQNVPDEIFRYSRSLEELLLDANQLRELPKPFFRLLNLRKLGLSDNEIQRLPPEVANFMQLVELDISRNDIPEIPESIKFCKALEIADFSGNPLSKLPDGFTQLRGLAHLALNDVSLQTLPNDIGNLANLVTLELRENLLKALPTSLSFLVKLEHLDLGSNELDVLPDTLGALPNLRELWLDRNQLSSLPLELGNLQRLVCLDVSENRLEELPSELSGLLALTDLLLTHNLLVVVPDSIGSLKQLSILKVDQNRLTHLSDSIGECENLTELVLTENLLQTLPRSLGKLKKLTNLNVDRNRLGDVPDELGGCASLNVLSLRDNRVAKLPAELAGATELHVLDVAGNRLQNLPFALANLNLKAMWLTENQSQPMLKFQTEDDESTGEKVLTCYLLPQQPSPSLENLLQNSVDDSWIDSNLNRVSVIQFQEETTKQDEDDEAAAERRGLQRRATPHPSELKVMKKVIEEKRNEAYTSCLDGEPESPGIEEKRLSNLSNQSHDSAASNSTASANSHEERRCMITTARESLVGGRGEEDEELDEMEVEYVEPTVHFAEEPIYRGGNEDGEDEEGGDRVPCSDLEEQRPQFPSEKQRLIRKDTPHYKKHFKITKLPKPEAVAALLQGFSPDAHLAQHPTSHHPDPEEEEEEEYMVTPQRHNRIEEPEQDDRSLLHVNSSLQPVKGVSFDQVNNLLIEPARIEEEEHTLTILRQTGGLGISIAGGQGSTPYKGDDEGIFISRVSEEGPAAQAGVKVGDKLLEVNGVVLQGAEHHTAVEALRSSGAAVSMSVLREHMVEPENAITTTPLRPEDDYFPRERRASGLPFCIEAGSPAGLRHRLSTCLIRNDMGLGFSIAGGKGSTAYRTGDMGIYISRIAEGGAAHRDCTLRVGDRVITINGVDMTEARHDQAVALLTGTSPTIVLLVERDQAEPGTAGGSPGLSRARAHSPPPPEPSDSPDQEEGNDDSSLLPHGNHLSQPLGDEYPIEEVALVKAGGPLGLSIVGGSDHASHPFGINEPGVFISKVIPHGLACQSGLRVGDRILEVNTIDLRHATHQEAVRALLSNKQEIRMLVRRDPSPPGMEEIVIQKQPGEKLGISIRGGAKGHAGNPFDATDEGIFISKVSSSGAAARDGRLLVGMRILEVSNHSLLGMTHTEAVRVLRAVGDTLVVLVCDGFDPGNAAAIEASPGIIANPFAAGIVRKNSMESISSIDRDLSPEEMDILQKEVEMVRETSQWEREEMEKVERMRLEREEDTRLLEEETENLGTGPLKLDYRTLAALPTTALQKVNRLSPSVSATAPMEAPMQAQCSFTLEPLGFDLGQPPTSLFHVDPHALPQSCPIMNTEAGPLYMSQHSPSPLITASNQEAARQEALPTGEDEEVVLVDSQPINFTENPFLVANRKGKGCLPSERILSGPPVGYGSAGKLQPWLFSKAPSTEHPRTDSPIRDAPYSPSTQPPSAHSSTRSLCAGRETRFASIHFTPTALPAKENISPLSPYETRPGAIQPLSRGGGRPITSPATPDGHSSPNPFQHGPAPINSQTFLQSRAPSPDTIDEFPLNPKQAYKAFAAVPHSLAVLETPPQDLFGQRNNVHPNQPSPSPEPELNNEVFEDEVEGDGGMGMGQAAPVSPRPSLSSDCRDYMSLAAVPRLSRASMDMVVKTPSPGGRDNLEQRSFRDRQKYFEIDMKQQTPDTKPKGRVSLVGADDLKKMREEEERRFEQRAREYLMDEDDEEEDDLVKQMGVLKATGKVLLDGVEYKVEPVAMPPSYSTTPPSYCGSSGPSSVDGNGDYQRNSLEESFRLEQQRPHSMTGLILVYPGESGAPIRTAKAERRQQERLRMQSPELAPAGDKDLSPSEKRALEAEKRAMWRAARPYGLEEDVRQYEQDLAKRLYQSRVRASQGTAPPPQSQNAAASSAASQLRMKSLEQDALKAQMVIAKSREGKKRGTLDQLAESPSPAPTPSPTPLEDFSPQGVTSPGRLSLSEKKFDYRQFAAIPSSKPVYDIQSPDVVDDVQLIDDGSSNPVHVADPGTEVPTATSALEMALYSNTRKLRQGCRSLETAVPT</sequence>
<gene>
    <name evidence="6" type="primary">LOC106578665</name>
</gene>
<name>A0A1S3NDJ4_SALSA</name>
<feature type="compositionally biased region" description="Low complexity" evidence="3">
    <location>
        <begin position="1923"/>
        <end position="1934"/>
    </location>
</feature>
<evidence type="ECO:0000313" key="5">
    <source>
        <dbReference type="Proteomes" id="UP001652741"/>
    </source>
</evidence>
<dbReference type="InterPro" id="IPR036034">
    <property type="entry name" value="PDZ_sf"/>
</dbReference>
<feature type="compositionally biased region" description="Low complexity" evidence="3">
    <location>
        <begin position="1780"/>
        <end position="1798"/>
    </location>
</feature>
<feature type="region of interest" description="Disordered" evidence="3">
    <location>
        <begin position="1449"/>
        <end position="1482"/>
    </location>
</feature>
<dbReference type="SUPFAM" id="SSF50156">
    <property type="entry name" value="PDZ domain-like"/>
    <property type="match status" value="4"/>
</dbReference>
<dbReference type="GO" id="GO:0043113">
    <property type="term" value="P:receptor clustering"/>
    <property type="evidence" value="ECO:0007669"/>
    <property type="project" value="TreeGrafter"/>
</dbReference>
<dbReference type="PANTHER" id="PTHR23119:SF57">
    <property type="entry name" value="PROTEIN SCRIBBLE HOMOLOG"/>
    <property type="match status" value="1"/>
</dbReference>
<dbReference type="CDD" id="cd06704">
    <property type="entry name" value="PDZ1_Scribble-like"/>
    <property type="match status" value="1"/>
</dbReference>
<feature type="region of interest" description="Disordered" evidence="3">
    <location>
        <begin position="946"/>
        <end position="996"/>
    </location>
</feature>
<dbReference type="GO" id="GO:0005737">
    <property type="term" value="C:cytoplasm"/>
    <property type="evidence" value="ECO:0007669"/>
    <property type="project" value="UniProtKB-SubCell"/>
</dbReference>
<keyword evidence="2" id="KW-0677">Repeat</keyword>
<dbReference type="GO" id="GO:0045197">
    <property type="term" value="P:establishment or maintenance of epithelial cell apical/basal polarity"/>
    <property type="evidence" value="ECO:0007669"/>
    <property type="project" value="TreeGrafter"/>
</dbReference>
<evidence type="ECO:0000256" key="1">
    <source>
        <dbReference type="ARBA" id="ARBA00022614"/>
    </source>
</evidence>
<dbReference type="CDD" id="cd06701">
    <property type="entry name" value="PDZ4_Scribble-like"/>
    <property type="match status" value="1"/>
</dbReference>
<feature type="domain" description="PDZ" evidence="4">
    <location>
        <begin position="724"/>
        <end position="811"/>
    </location>
</feature>
<dbReference type="RefSeq" id="XP_014013191.2">
    <property type="nucleotide sequence ID" value="XM_014157716.2"/>
</dbReference>
<dbReference type="GO" id="GO:0014069">
    <property type="term" value="C:postsynaptic density"/>
    <property type="evidence" value="ECO:0007669"/>
    <property type="project" value="TreeGrafter"/>
</dbReference>
<dbReference type="GO" id="GO:0030027">
    <property type="term" value="C:lamellipodium"/>
    <property type="evidence" value="ECO:0007669"/>
    <property type="project" value="UniProtKB-SubCell"/>
</dbReference>
<feature type="region of interest" description="Disordered" evidence="3">
    <location>
        <begin position="1599"/>
        <end position="1621"/>
    </location>
</feature>
<dbReference type="GO" id="GO:0098887">
    <property type="term" value="P:neurotransmitter receptor transport, endosome to postsynaptic membrane"/>
    <property type="evidence" value="ECO:0007669"/>
    <property type="project" value="TreeGrafter"/>
</dbReference>
<dbReference type="GO" id="GO:0045211">
    <property type="term" value="C:postsynaptic membrane"/>
    <property type="evidence" value="ECO:0007669"/>
    <property type="project" value="TreeGrafter"/>
</dbReference>
<dbReference type="KEGG" id="sasa:106578665"/>
<evidence type="ECO:0000259" key="4">
    <source>
        <dbReference type="PROSITE" id="PS50106"/>
    </source>
</evidence>
<dbReference type="PROSITE" id="PS51450">
    <property type="entry name" value="LRR"/>
    <property type="match status" value="4"/>
</dbReference>
<dbReference type="GO" id="GO:0098793">
    <property type="term" value="C:presynapse"/>
    <property type="evidence" value="ECO:0007669"/>
    <property type="project" value="UniProtKB-SubCell"/>
</dbReference>
<dbReference type="Gene3D" id="2.30.42.10">
    <property type="match status" value="4"/>
</dbReference>
<organism evidence="5 6">
    <name type="scientific">Salmo salar</name>
    <name type="common">Atlantic salmon</name>
    <dbReference type="NCBI Taxonomy" id="8030"/>
    <lineage>
        <taxon>Eukaryota</taxon>
        <taxon>Metazoa</taxon>
        <taxon>Chordata</taxon>
        <taxon>Craniata</taxon>
        <taxon>Vertebrata</taxon>
        <taxon>Euteleostomi</taxon>
        <taxon>Actinopterygii</taxon>
        <taxon>Neopterygii</taxon>
        <taxon>Teleostei</taxon>
        <taxon>Protacanthopterygii</taxon>
        <taxon>Salmoniformes</taxon>
        <taxon>Salmonidae</taxon>
        <taxon>Salmoninae</taxon>
        <taxon>Salmo</taxon>
    </lineage>
</organism>
<dbReference type="GO" id="GO:0005912">
    <property type="term" value="C:adherens junction"/>
    <property type="evidence" value="ECO:0007669"/>
    <property type="project" value="UniProtKB-SubCell"/>
</dbReference>
<dbReference type="Pfam" id="PF13855">
    <property type="entry name" value="LRR_8"/>
    <property type="match status" value="3"/>
</dbReference>
<dbReference type="GO" id="GO:0098968">
    <property type="term" value="P:neurotransmitter receptor transport postsynaptic membrane to endosome"/>
    <property type="evidence" value="ECO:0007669"/>
    <property type="project" value="TreeGrafter"/>
</dbReference>
<feature type="domain" description="PDZ" evidence="4">
    <location>
        <begin position="1004"/>
        <end position="1093"/>
    </location>
</feature>
<dbReference type="PROSITE" id="PS50106">
    <property type="entry name" value="PDZ"/>
    <property type="match status" value="4"/>
</dbReference>
<dbReference type="SUPFAM" id="SSF52058">
    <property type="entry name" value="L domain-like"/>
    <property type="match status" value="1"/>
</dbReference>
<feature type="compositionally biased region" description="Low complexity" evidence="3">
    <location>
        <begin position="523"/>
        <end position="533"/>
    </location>
</feature>
<evidence type="ECO:0000313" key="6">
    <source>
        <dbReference type="RefSeq" id="XP_014013191.2"/>
    </source>
</evidence>
<feature type="region of interest" description="Disordered" evidence="3">
    <location>
        <begin position="1503"/>
        <end position="1573"/>
    </location>
</feature>
<feature type="region of interest" description="Disordered" evidence="3">
    <location>
        <begin position="1843"/>
        <end position="1873"/>
    </location>
</feature>
<feature type="region of interest" description="Disordered" evidence="3">
    <location>
        <begin position="1909"/>
        <end position="1935"/>
    </location>
</feature>
<dbReference type="GeneID" id="106578665"/>
<feature type="domain" description="PDZ" evidence="4">
    <location>
        <begin position="857"/>
        <end position="945"/>
    </location>
</feature>
<reference evidence="6" key="1">
    <citation type="submission" date="2025-08" db="UniProtKB">
        <authorList>
            <consortium name="RefSeq"/>
        </authorList>
    </citation>
    <scope>IDENTIFICATION</scope>
</reference>
<accession>A0A1S3NDJ4</accession>
<proteinExistence type="predicted"/>
<dbReference type="PANTHER" id="PTHR23119">
    <property type="entry name" value="DISCS LARGE"/>
    <property type="match status" value="1"/>
</dbReference>
<feature type="region of interest" description="Disordered" evidence="3">
    <location>
        <begin position="579"/>
        <end position="610"/>
    </location>
</feature>
<feature type="compositionally biased region" description="Basic and acidic residues" evidence="3">
    <location>
        <begin position="1953"/>
        <end position="1962"/>
    </location>
</feature>
<dbReference type="Gene3D" id="3.80.10.10">
    <property type="entry name" value="Ribonuclease Inhibitor"/>
    <property type="match status" value="3"/>
</dbReference>
<evidence type="ECO:0000256" key="3">
    <source>
        <dbReference type="SAM" id="MobiDB-lite"/>
    </source>
</evidence>
<protein>
    <submittedName>
        <fullName evidence="6">Protein scribble homolog isoform X1</fullName>
    </submittedName>
</protein>
<dbReference type="Pfam" id="PF00595">
    <property type="entry name" value="PDZ"/>
    <property type="match status" value="4"/>
</dbReference>
<dbReference type="GO" id="GO:0030154">
    <property type="term" value="P:cell differentiation"/>
    <property type="evidence" value="ECO:0007669"/>
    <property type="project" value="UniProtKB-KW"/>
</dbReference>
<dbReference type="SUPFAM" id="SSF52075">
    <property type="entry name" value="Outer arm dynein light chain 1"/>
    <property type="match status" value="1"/>
</dbReference>
<keyword evidence="1" id="KW-0433">Leucine-rich repeat</keyword>
<dbReference type="SMART" id="SM00364">
    <property type="entry name" value="LRR_BAC"/>
    <property type="match status" value="9"/>
</dbReference>
<feature type="compositionally biased region" description="Acidic residues" evidence="3">
    <location>
        <begin position="972"/>
        <end position="981"/>
    </location>
</feature>
<dbReference type="GO" id="GO:0019901">
    <property type="term" value="F:protein kinase binding"/>
    <property type="evidence" value="ECO:0007669"/>
    <property type="project" value="TreeGrafter"/>
</dbReference>